<proteinExistence type="predicted"/>
<keyword evidence="2" id="KW-1185">Reference proteome</keyword>
<dbReference type="RefSeq" id="WP_326504908.1">
    <property type="nucleotide sequence ID" value="NZ_JAWIIV010000002.1"/>
</dbReference>
<reference evidence="1 2" key="1">
    <citation type="submission" date="2023-10" db="EMBL/GenBank/DDBJ databases">
        <title>Noviherbaspirillum sp. CPCC 100848 genome assembly.</title>
        <authorList>
            <person name="Li X.Y."/>
            <person name="Fang X.M."/>
        </authorList>
    </citation>
    <scope>NUCLEOTIDE SEQUENCE [LARGE SCALE GENOMIC DNA]</scope>
    <source>
        <strain evidence="1 2">CPCC 100848</strain>
    </source>
</reference>
<name>A0ABU6J3P9_9BURK</name>
<comment type="caution">
    <text evidence="1">The sequence shown here is derived from an EMBL/GenBank/DDBJ whole genome shotgun (WGS) entry which is preliminary data.</text>
</comment>
<protein>
    <submittedName>
        <fullName evidence="1">Uncharacterized protein</fullName>
    </submittedName>
</protein>
<dbReference type="EMBL" id="JAWIIV010000002">
    <property type="protein sequence ID" value="MEC4718155.1"/>
    <property type="molecule type" value="Genomic_DNA"/>
</dbReference>
<organism evidence="1 2">
    <name type="scientific">Noviherbaspirillum album</name>
    <dbReference type="NCBI Taxonomy" id="3080276"/>
    <lineage>
        <taxon>Bacteria</taxon>
        <taxon>Pseudomonadati</taxon>
        <taxon>Pseudomonadota</taxon>
        <taxon>Betaproteobacteria</taxon>
        <taxon>Burkholderiales</taxon>
        <taxon>Oxalobacteraceae</taxon>
        <taxon>Noviherbaspirillum</taxon>
    </lineage>
</organism>
<accession>A0ABU6J3P9</accession>
<gene>
    <name evidence="1" type="ORF">RY831_03280</name>
</gene>
<evidence type="ECO:0000313" key="2">
    <source>
        <dbReference type="Proteomes" id="UP001352263"/>
    </source>
</evidence>
<dbReference type="Proteomes" id="UP001352263">
    <property type="component" value="Unassembled WGS sequence"/>
</dbReference>
<sequence length="234" mass="25983">MKRWLVALTGSMMDLEEFPRWFPDGDVYAIAEGDQVYLTGQAFEHFVSAKEVRDFALARLDEFYGCISLLWNGINKPSVGILYRENEAGNRLAHHVMAIQTASFRVKASATLSGGTGAEITQAQLLLSSAKTAKHLYNALLSWSDPIRTWPRLYRILEELEEYLKMPVSKAGFCSKNERTRFTATANTDAAGLDSRHAGGKFDAPDNPMALTEGIDFVGRMIEGVLRRAAPSQC</sequence>
<evidence type="ECO:0000313" key="1">
    <source>
        <dbReference type="EMBL" id="MEC4718155.1"/>
    </source>
</evidence>